<gene>
    <name evidence="1" type="ORF">CEV33_4908</name>
</gene>
<dbReference type="EMBL" id="NNRL01000143">
    <property type="protein sequence ID" value="OYR17678.1"/>
    <property type="molecule type" value="Genomic_DNA"/>
</dbReference>
<evidence type="ECO:0000313" key="1">
    <source>
        <dbReference type="EMBL" id="OYR17678.1"/>
    </source>
</evidence>
<organism evidence="1 2">
    <name type="scientific">Brucella grignonensis</name>
    <dbReference type="NCBI Taxonomy" id="94627"/>
    <lineage>
        <taxon>Bacteria</taxon>
        <taxon>Pseudomonadati</taxon>
        <taxon>Pseudomonadota</taxon>
        <taxon>Alphaproteobacteria</taxon>
        <taxon>Hyphomicrobiales</taxon>
        <taxon>Brucellaceae</taxon>
        <taxon>Brucella/Ochrobactrum group</taxon>
        <taxon>Brucella</taxon>
    </lineage>
</organism>
<protein>
    <submittedName>
        <fullName evidence="1">Uncharacterized protein</fullName>
    </submittedName>
</protein>
<comment type="caution">
    <text evidence="1">The sequence shown here is derived from an EMBL/GenBank/DDBJ whole genome shotgun (WGS) entry which is preliminary data.</text>
</comment>
<name>A0A256FSF4_9HYPH</name>
<proteinExistence type="predicted"/>
<reference evidence="1 2" key="1">
    <citation type="submission" date="2017-07" db="EMBL/GenBank/DDBJ databases">
        <title>Phylogenetic study on the rhizospheric bacterium Ochrobactrum sp. A44.</title>
        <authorList>
            <person name="Krzyzanowska D.M."/>
            <person name="Ossowicki A."/>
            <person name="Rajewska M."/>
            <person name="Maciag T."/>
            <person name="Kaczynski Z."/>
            <person name="Czerwicka M."/>
            <person name="Jafra S."/>
        </authorList>
    </citation>
    <scope>NUCLEOTIDE SEQUENCE [LARGE SCALE GENOMIC DNA]</scope>
    <source>
        <strain evidence="1 2">OgA9a</strain>
    </source>
</reference>
<dbReference type="AlphaFoldDB" id="A0A256FSF4"/>
<evidence type="ECO:0000313" key="2">
    <source>
        <dbReference type="Proteomes" id="UP000216478"/>
    </source>
</evidence>
<keyword evidence="2" id="KW-1185">Reference proteome</keyword>
<sequence>MNFTCETCIKLENAETAIRKAFGSLQPHCCAQTRSGHDYAFDFCSAKAVVRADSHILWIRIEAEEFIIAVGAKILIQSEIAIHSKDVPENWLWIEATDDPFAAITSFEGQEGSRAAGGSSVTPE</sequence>
<dbReference type="Proteomes" id="UP000216478">
    <property type="component" value="Unassembled WGS sequence"/>
</dbReference>
<accession>A0A256FSF4</accession>